<dbReference type="AlphaFoldDB" id="A0A316V2Q1"/>
<dbReference type="GeneID" id="37019761"/>
<keyword evidence="1" id="KW-0732">Signal</keyword>
<organism evidence="2 3">
    <name type="scientific">Meira miltonrushii</name>
    <dbReference type="NCBI Taxonomy" id="1280837"/>
    <lineage>
        <taxon>Eukaryota</taxon>
        <taxon>Fungi</taxon>
        <taxon>Dikarya</taxon>
        <taxon>Basidiomycota</taxon>
        <taxon>Ustilaginomycotina</taxon>
        <taxon>Exobasidiomycetes</taxon>
        <taxon>Exobasidiales</taxon>
        <taxon>Brachybasidiaceae</taxon>
        <taxon>Meira</taxon>
    </lineage>
</organism>
<dbReference type="EMBL" id="KZ819607">
    <property type="protein sequence ID" value="PWN31800.1"/>
    <property type="molecule type" value="Genomic_DNA"/>
</dbReference>
<reference evidence="2 3" key="1">
    <citation type="journal article" date="2018" name="Mol. Biol. Evol.">
        <title>Broad Genomic Sampling Reveals a Smut Pathogenic Ancestry of the Fungal Clade Ustilaginomycotina.</title>
        <authorList>
            <person name="Kijpornyongpan T."/>
            <person name="Mondo S.J."/>
            <person name="Barry K."/>
            <person name="Sandor L."/>
            <person name="Lee J."/>
            <person name="Lipzen A."/>
            <person name="Pangilinan J."/>
            <person name="LaButti K."/>
            <person name="Hainaut M."/>
            <person name="Henrissat B."/>
            <person name="Grigoriev I.V."/>
            <person name="Spatafora J.W."/>
            <person name="Aime M.C."/>
        </authorList>
    </citation>
    <scope>NUCLEOTIDE SEQUENCE [LARGE SCALE GENOMIC DNA]</scope>
    <source>
        <strain evidence="2 3">MCA 3882</strain>
    </source>
</reference>
<sequence length="339" mass="38332">MRHFLSIPFSCILLICLCSLAYAQVHLVEEFKPEQPPKGDDRLIYLVGPHRDRYNVTLADTDGGETTQQNESEITCGYKNNNARRVFTSPCQVKLEKAGEEKFMVRCSKWVKEEYALIEFEKGQKPAFSIPSDAKHVWAGFTSDSKKAKLRKSINGEKVFGKQHLMTRLPTLLIVSLSICLAIFTQRTVAEVHLEKDFKPEQPPQKDTRFVYLVGPDRGLYNISLYNPYDAPNSDITCGYTLSKHGKKVLKSPCQTSVAKGSQEFKVTCQNLKEDMAFISFYPNEVPDFSTAEEHVWAGFTSDPPNQPLRHSSDDDIKGKAINDSIIVNCANDRRTPLQ</sequence>
<evidence type="ECO:0000313" key="2">
    <source>
        <dbReference type="EMBL" id="PWN31800.1"/>
    </source>
</evidence>
<gene>
    <name evidence="2" type="ORF">FA14DRAFT_158615</name>
</gene>
<dbReference type="Proteomes" id="UP000245771">
    <property type="component" value="Unassembled WGS sequence"/>
</dbReference>
<evidence type="ECO:0000313" key="3">
    <source>
        <dbReference type="Proteomes" id="UP000245771"/>
    </source>
</evidence>
<evidence type="ECO:0000256" key="1">
    <source>
        <dbReference type="SAM" id="SignalP"/>
    </source>
</evidence>
<proteinExistence type="predicted"/>
<protein>
    <submittedName>
        <fullName evidence="2">Uncharacterized protein</fullName>
    </submittedName>
</protein>
<dbReference type="InParanoid" id="A0A316V2Q1"/>
<accession>A0A316V2Q1</accession>
<keyword evidence="3" id="KW-1185">Reference proteome</keyword>
<feature type="signal peptide" evidence="1">
    <location>
        <begin position="1"/>
        <end position="23"/>
    </location>
</feature>
<feature type="chain" id="PRO_5016245471" evidence="1">
    <location>
        <begin position="24"/>
        <end position="339"/>
    </location>
</feature>
<name>A0A316V2Q1_9BASI</name>
<dbReference type="RefSeq" id="XP_025352102.1">
    <property type="nucleotide sequence ID" value="XM_025497980.1"/>
</dbReference>